<dbReference type="OMA" id="PGCRSQV"/>
<sequence length="113" mass="12167">MKEPVAPQSSRATIFKIKIVMITFLTAKSQRSPPGCRVLKTVTPPGTSNEGLTLDPRENKKGPPGVSPKLPAVGKSCPITHLAMRPAYLHPVEVLTHHSRPSRPSGQENGAKK</sequence>
<accession>A0A2K6B668</accession>
<protein>
    <submittedName>
        <fullName evidence="2">Uncharacterized protein</fullName>
    </submittedName>
</protein>
<evidence type="ECO:0000313" key="2">
    <source>
        <dbReference type="Ensembl" id="ENSMNEP00000006902.1"/>
    </source>
</evidence>
<dbReference type="GeneTree" id="ENSGT00860000135868"/>
<reference evidence="2" key="2">
    <citation type="submission" date="2025-09" db="UniProtKB">
        <authorList>
            <consortium name="Ensembl"/>
        </authorList>
    </citation>
    <scope>IDENTIFICATION</scope>
</reference>
<dbReference type="Bgee" id="ENSMNEG00000028027">
    <property type="expression patterns" value="Expressed in adult mammalian kidney and 12 other cell types or tissues"/>
</dbReference>
<feature type="region of interest" description="Disordered" evidence="1">
    <location>
        <begin position="94"/>
        <end position="113"/>
    </location>
</feature>
<dbReference type="Proteomes" id="UP000233120">
    <property type="component" value="Unassembled WGS sequence"/>
</dbReference>
<name>A0A2K6B668_MACNE</name>
<evidence type="ECO:0000313" key="3">
    <source>
        <dbReference type="Proteomes" id="UP000233120"/>
    </source>
</evidence>
<feature type="compositionally biased region" description="Polar residues" evidence="1">
    <location>
        <begin position="102"/>
        <end position="113"/>
    </location>
</feature>
<dbReference type="Ensembl" id="ENSMNET00000031036.1">
    <property type="protein sequence ID" value="ENSMNEP00000006902.1"/>
    <property type="gene ID" value="ENSMNEG00000028027.1"/>
</dbReference>
<keyword evidence="3" id="KW-1185">Reference proteome</keyword>
<dbReference type="AlphaFoldDB" id="A0A2K6B668"/>
<evidence type="ECO:0000256" key="1">
    <source>
        <dbReference type="SAM" id="MobiDB-lite"/>
    </source>
</evidence>
<proteinExistence type="predicted"/>
<organism evidence="2 3">
    <name type="scientific">Macaca nemestrina</name>
    <name type="common">Pig-tailed macaque</name>
    <dbReference type="NCBI Taxonomy" id="9545"/>
    <lineage>
        <taxon>Eukaryota</taxon>
        <taxon>Metazoa</taxon>
        <taxon>Chordata</taxon>
        <taxon>Craniata</taxon>
        <taxon>Vertebrata</taxon>
        <taxon>Euteleostomi</taxon>
        <taxon>Mammalia</taxon>
        <taxon>Eutheria</taxon>
        <taxon>Euarchontoglires</taxon>
        <taxon>Primates</taxon>
        <taxon>Haplorrhini</taxon>
        <taxon>Catarrhini</taxon>
        <taxon>Cercopithecidae</taxon>
        <taxon>Cercopithecinae</taxon>
        <taxon>Macaca</taxon>
    </lineage>
</organism>
<feature type="region of interest" description="Disordered" evidence="1">
    <location>
        <begin position="31"/>
        <end position="73"/>
    </location>
</feature>
<reference evidence="2" key="1">
    <citation type="submission" date="2025-08" db="UniProtKB">
        <authorList>
            <consortium name="Ensembl"/>
        </authorList>
    </citation>
    <scope>IDENTIFICATION</scope>
</reference>